<dbReference type="Proteomes" id="UP001168528">
    <property type="component" value="Unassembled WGS sequence"/>
</dbReference>
<protein>
    <submittedName>
        <fullName evidence="2">DUF5103 domain-containing protein</fullName>
    </submittedName>
</protein>
<dbReference type="RefSeq" id="WP_302038254.1">
    <property type="nucleotide sequence ID" value="NZ_JAUKPO010000007.1"/>
</dbReference>
<feature type="domain" description="Type 9 secretion system plug protein N-terminal" evidence="1">
    <location>
        <begin position="79"/>
        <end position="208"/>
    </location>
</feature>
<proteinExistence type="predicted"/>
<dbReference type="Gene3D" id="2.60.40.10">
    <property type="entry name" value="Immunoglobulins"/>
    <property type="match status" value="1"/>
</dbReference>
<dbReference type="InterPro" id="IPR031345">
    <property type="entry name" value="T9SS_Plug_N"/>
</dbReference>
<gene>
    <name evidence="2" type="ORF">Q0590_14370</name>
</gene>
<name>A0ABT8R5T4_9BACT</name>
<comment type="caution">
    <text evidence="2">The sequence shown here is derived from an EMBL/GenBank/DDBJ whole genome shotgun (WGS) entry which is preliminary data.</text>
</comment>
<evidence type="ECO:0000313" key="3">
    <source>
        <dbReference type="Proteomes" id="UP001168528"/>
    </source>
</evidence>
<sequence>MKSSPFLRFYTRTFQVVARIQPWVTEKASLPFMLILAVYLFIPSCVPLAQQGTTSTASGEAYYLDKTMRTSDYVYEEGIKTVLLYPQVAQGADPAAAMLQPPVLPIVQSVPLLLEFDEMGNTFKNYRAKLFHCNADWSVSLLTDIDFVDQINDFLFNQPQLSFNTKVPYVHYTFEVPKVKLPGNYVLMVYREGNVKDIILTKRFIVYENRVQVAATVVPSTGVQERNRNQQINFQVLYRDYPLTNPRETVKVSIRQNYKWNNAITSLLPLSVREDQATLEYNYFNLENNFAGGNEYRFFDMRSIRFLGMNMAKINPAPDSTTVLIVPDKSRAKEAYSQMVDINGQFAVDNYETGRGATEADYVNVEFTLQSPERAPGNVHLWGAFMNWNPTSISQMRYDAASQSYKGNYLLKQGLYNYVYALEPAQGGAINETYFEGSHFETENFYEIIIYYRPLASRADLVIGYTLLKHNSRR</sequence>
<accession>A0ABT8R5T4</accession>
<dbReference type="EMBL" id="JAUKPO010000007">
    <property type="protein sequence ID" value="MDO1447450.1"/>
    <property type="molecule type" value="Genomic_DNA"/>
</dbReference>
<dbReference type="Pfam" id="PF17116">
    <property type="entry name" value="T9SS_plug_1st"/>
    <property type="match status" value="1"/>
</dbReference>
<organism evidence="2 3">
    <name type="scientific">Rhodocytophaga aerolata</name>
    <dbReference type="NCBI Taxonomy" id="455078"/>
    <lineage>
        <taxon>Bacteria</taxon>
        <taxon>Pseudomonadati</taxon>
        <taxon>Bacteroidota</taxon>
        <taxon>Cytophagia</taxon>
        <taxon>Cytophagales</taxon>
        <taxon>Rhodocytophagaceae</taxon>
        <taxon>Rhodocytophaga</taxon>
    </lineage>
</organism>
<evidence type="ECO:0000313" key="2">
    <source>
        <dbReference type="EMBL" id="MDO1447450.1"/>
    </source>
</evidence>
<reference evidence="2" key="1">
    <citation type="submission" date="2023-07" db="EMBL/GenBank/DDBJ databases">
        <title>The genome sequence of Rhodocytophaga aerolata KACC 12507.</title>
        <authorList>
            <person name="Zhang X."/>
        </authorList>
    </citation>
    <scope>NUCLEOTIDE SEQUENCE</scope>
    <source>
        <strain evidence="2">KACC 12507</strain>
    </source>
</reference>
<dbReference type="InterPro" id="IPR013783">
    <property type="entry name" value="Ig-like_fold"/>
</dbReference>
<evidence type="ECO:0000259" key="1">
    <source>
        <dbReference type="Pfam" id="PF17116"/>
    </source>
</evidence>
<keyword evidence="3" id="KW-1185">Reference proteome</keyword>